<reference evidence="1" key="2">
    <citation type="submission" date="2020-07" db="EMBL/GenBank/DDBJ databases">
        <authorList>
            <person name="Vera ALvarez R."/>
            <person name="Arias-Moreno D.M."/>
            <person name="Jimenez-Jacinto V."/>
            <person name="Jimenez-Bremont J.F."/>
            <person name="Swaminathan K."/>
            <person name="Moose S.P."/>
            <person name="Guerrero-Gonzalez M.L."/>
            <person name="Marino-Ramirez L."/>
            <person name="Landsman D."/>
            <person name="Rodriguez-Kessler M."/>
            <person name="Delgado-Sanchez P."/>
        </authorList>
    </citation>
    <scope>NUCLEOTIDE SEQUENCE</scope>
    <source>
        <tissue evidence="1">Cladode</tissue>
    </source>
</reference>
<evidence type="ECO:0000313" key="1">
    <source>
        <dbReference type="EMBL" id="MBA4650286.1"/>
    </source>
</evidence>
<dbReference type="AlphaFoldDB" id="A0A7C9DV82"/>
<organism evidence="1">
    <name type="scientific">Opuntia streptacantha</name>
    <name type="common">Prickly pear cactus</name>
    <name type="synonym">Opuntia cardona</name>
    <dbReference type="NCBI Taxonomy" id="393608"/>
    <lineage>
        <taxon>Eukaryota</taxon>
        <taxon>Viridiplantae</taxon>
        <taxon>Streptophyta</taxon>
        <taxon>Embryophyta</taxon>
        <taxon>Tracheophyta</taxon>
        <taxon>Spermatophyta</taxon>
        <taxon>Magnoliopsida</taxon>
        <taxon>eudicotyledons</taxon>
        <taxon>Gunneridae</taxon>
        <taxon>Pentapetalae</taxon>
        <taxon>Caryophyllales</taxon>
        <taxon>Cactineae</taxon>
        <taxon>Cactaceae</taxon>
        <taxon>Opuntioideae</taxon>
        <taxon>Opuntia</taxon>
    </lineage>
</organism>
<proteinExistence type="predicted"/>
<sequence length="117" mass="13101">MLRSMSNPLHASLSSVVPLAKSMCSHETGERNSARRGVPLVYSPEHAEMTRGTDLQCGPPRGIFFLSFVLTKRSGWEGEMKEVTRLGAVPSRIGNRGRLRKRGVDFFNKPAYECYSR</sequence>
<reference evidence="1" key="1">
    <citation type="journal article" date="2013" name="J. Plant Res.">
        <title>Effect of fungi and light on seed germination of three Opuntia species from semiarid lands of central Mexico.</title>
        <authorList>
            <person name="Delgado-Sanchez P."/>
            <person name="Jimenez-Bremont J.F."/>
            <person name="Guerrero-Gonzalez Mde L."/>
            <person name="Flores J."/>
        </authorList>
    </citation>
    <scope>NUCLEOTIDE SEQUENCE</scope>
    <source>
        <tissue evidence="1">Cladode</tissue>
    </source>
</reference>
<name>A0A7C9DV82_OPUST</name>
<dbReference type="EMBL" id="GISG01164313">
    <property type="protein sequence ID" value="MBA4650286.1"/>
    <property type="molecule type" value="Transcribed_RNA"/>
</dbReference>
<accession>A0A7C9DV82</accession>
<dbReference type="EMBL" id="GISG01164308">
    <property type="protein sequence ID" value="MBA4650284.1"/>
    <property type="molecule type" value="Transcribed_RNA"/>
</dbReference>
<protein>
    <submittedName>
        <fullName evidence="1">Uncharacterized protein</fullName>
    </submittedName>
</protein>